<evidence type="ECO:0000256" key="9">
    <source>
        <dbReference type="SAM" id="Phobius"/>
    </source>
</evidence>
<dbReference type="GO" id="GO:0000030">
    <property type="term" value="F:mannosyltransferase activity"/>
    <property type="evidence" value="ECO:0000318"/>
    <property type="project" value="GO_Central"/>
</dbReference>
<dbReference type="InterPro" id="IPR018732">
    <property type="entry name" value="Dpy-19/Dpy-19-like"/>
</dbReference>
<feature type="transmembrane region" description="Helical" evidence="9">
    <location>
        <begin position="231"/>
        <end position="250"/>
    </location>
</feature>
<dbReference type="InterPro" id="IPR047463">
    <property type="entry name" value="Dpy19L1"/>
</dbReference>
<reference evidence="10" key="2">
    <citation type="submission" date="2025-08" db="UniProtKB">
        <authorList>
            <consortium name="Ensembl"/>
        </authorList>
    </citation>
    <scope>IDENTIFICATION</scope>
    <source>
        <strain evidence="10">Hereford</strain>
    </source>
</reference>
<dbReference type="HOGENOM" id="CLU_014404_0_1_1"/>
<name>F1N3H6_BOVIN</name>
<feature type="transmembrane region" description="Helical" evidence="9">
    <location>
        <begin position="598"/>
        <end position="619"/>
    </location>
</feature>
<evidence type="ECO:0000256" key="8">
    <source>
        <dbReference type="SAM" id="MobiDB-lite"/>
    </source>
</evidence>
<proteinExistence type="inferred from homology"/>
<keyword evidence="4" id="KW-0808">Transferase</keyword>
<dbReference type="PaxDb" id="9913-ENSBTAP00000007607"/>
<evidence type="ECO:0000256" key="1">
    <source>
        <dbReference type="ARBA" id="ARBA00004141"/>
    </source>
</evidence>
<evidence type="ECO:0000256" key="5">
    <source>
        <dbReference type="ARBA" id="ARBA00022692"/>
    </source>
</evidence>
<dbReference type="Pfam" id="PF10034">
    <property type="entry name" value="Dpy19"/>
    <property type="match status" value="2"/>
</dbReference>
<organism evidence="10 11">
    <name type="scientific">Bos taurus</name>
    <name type="common">Bovine</name>
    <dbReference type="NCBI Taxonomy" id="9913"/>
    <lineage>
        <taxon>Eukaryota</taxon>
        <taxon>Metazoa</taxon>
        <taxon>Chordata</taxon>
        <taxon>Craniata</taxon>
        <taxon>Vertebrata</taxon>
        <taxon>Euteleostomi</taxon>
        <taxon>Mammalia</taxon>
        <taxon>Eutheria</taxon>
        <taxon>Laurasiatheria</taxon>
        <taxon>Artiodactyla</taxon>
        <taxon>Ruminantia</taxon>
        <taxon>Pecora</taxon>
        <taxon>Bovidae</taxon>
        <taxon>Bovinae</taxon>
        <taxon>Bos</taxon>
    </lineage>
</organism>
<keyword evidence="11" id="KW-1185">Reference proteome</keyword>
<protein>
    <submittedName>
        <fullName evidence="10">Dpy-19 like C-mannosyltransferase 1</fullName>
    </submittedName>
</protein>
<feature type="transmembrane region" description="Helical" evidence="9">
    <location>
        <begin position="444"/>
        <end position="464"/>
    </location>
</feature>
<dbReference type="eggNOG" id="KOG4587">
    <property type="taxonomic scope" value="Eukaryota"/>
</dbReference>
<reference evidence="10" key="1">
    <citation type="submission" date="2018-03" db="EMBL/GenBank/DDBJ databases">
        <title>ARS-UCD1.2.</title>
        <authorList>
            <person name="Rosen B.D."/>
            <person name="Bickhart D.M."/>
            <person name="Koren S."/>
            <person name="Schnabel R.D."/>
            <person name="Hall R."/>
            <person name="Zimin A."/>
            <person name="Dreischer C."/>
            <person name="Schultheiss S."/>
            <person name="Schroeder S.G."/>
            <person name="Elsik C.G."/>
            <person name="Couldrey C."/>
            <person name="Liu G.E."/>
            <person name="Van Tassell C.P."/>
            <person name="Phillippy A.M."/>
            <person name="Smith T.P.L."/>
            <person name="Medrano J.F."/>
        </authorList>
    </citation>
    <scope>NUCLEOTIDE SEQUENCE [LARGE SCALE GENOMIC DNA]</scope>
    <source>
        <strain evidence="10">Hereford</strain>
    </source>
</reference>
<dbReference type="FunCoup" id="F1N3H6">
    <property type="interactions" value="2461"/>
</dbReference>
<feature type="transmembrane region" description="Helical" evidence="9">
    <location>
        <begin position="399"/>
        <end position="432"/>
    </location>
</feature>
<dbReference type="Ensembl" id="ENSBTAT00000007607.8">
    <property type="protein sequence ID" value="ENSBTAP00000007607.7"/>
    <property type="gene ID" value="ENSBTAG00000005785.8"/>
</dbReference>
<feature type="transmembrane region" description="Helical" evidence="9">
    <location>
        <begin position="333"/>
        <end position="353"/>
    </location>
</feature>
<feature type="transmembrane region" description="Helical" evidence="9">
    <location>
        <begin position="558"/>
        <end position="578"/>
    </location>
</feature>
<evidence type="ECO:0000313" key="12">
    <source>
        <dbReference type="VGNC" id="VGNC:28192"/>
    </source>
</evidence>
<gene>
    <name evidence="10 12" type="primary">DPY19L1</name>
</gene>
<evidence type="ECO:0000256" key="2">
    <source>
        <dbReference type="ARBA" id="ARBA00008744"/>
    </source>
</evidence>
<dbReference type="GO" id="GO:0005789">
    <property type="term" value="C:endoplasmic reticulum membrane"/>
    <property type="evidence" value="ECO:0000318"/>
    <property type="project" value="GO_Central"/>
</dbReference>
<evidence type="ECO:0000256" key="7">
    <source>
        <dbReference type="ARBA" id="ARBA00023136"/>
    </source>
</evidence>
<dbReference type="CDD" id="cd20178">
    <property type="entry name" value="Dpy19L1"/>
    <property type="match status" value="1"/>
</dbReference>
<keyword evidence="7 9" id="KW-0472">Membrane</keyword>
<keyword evidence="6 9" id="KW-1133">Transmembrane helix</keyword>
<dbReference type="Proteomes" id="UP000009136">
    <property type="component" value="Chromosome 4"/>
</dbReference>
<reference evidence="10" key="3">
    <citation type="submission" date="2025-09" db="UniProtKB">
        <authorList>
            <consortium name="Ensembl"/>
        </authorList>
    </citation>
    <scope>IDENTIFICATION</scope>
    <source>
        <strain evidence="10">Hereford</strain>
    </source>
</reference>
<dbReference type="Bgee" id="ENSBTAG00000005785">
    <property type="expression patterns" value="Expressed in liver and 109 other cell types or tissues"/>
</dbReference>
<dbReference type="AlphaFoldDB" id="F1N3H6"/>
<dbReference type="VEuPathDB" id="HostDB:ENSBTAG00000005785"/>
<comment type="subcellular location">
    <subcellularLocation>
        <location evidence="1">Membrane</location>
        <topology evidence="1">Multi-pass membrane protein</topology>
    </subcellularLocation>
</comment>
<dbReference type="InParanoid" id="F1N3H6"/>
<evidence type="ECO:0000256" key="4">
    <source>
        <dbReference type="ARBA" id="ARBA00022679"/>
    </source>
</evidence>
<dbReference type="STRING" id="9913.ENSBTAP00000007607"/>
<keyword evidence="3" id="KW-0328">Glycosyltransferase</keyword>
<sequence length="782" mass="88582">MVLQARNKHREAAPKPPQPPRASQSPLRGSPDVGAGEPGPERAPPSPRRKGAAGRKGPRAESAAPPAGGGLGGRLAAGLRGALGLRRSGRGRTWTTLLLAAFAAVLHWSHITHLFENDRHFSHLSTLEREMAFRTEMGLYYSYFKTIVEAPSFLNGVWMIMNDKLTEYPLVINTLKRFNLYPEVILASWYRIYTKIMDLIGIQTKICWTVTRGEGLSPIESCEGLGDPACFYVAVIFILNGLMMALFFIYGTYLSGSRLGGLVTVLCFFFNHGECTRVMWTPPLRESFSYPFLVLQMLLVTHILRATKLYRGSLIALCISNVFFMLPWQFAQFVLLTQIASLFALYVVGYIDISKLRKIIYIHMGPCCIIYEGVLKKIQKPNRKMDIRSRKFIHTQNNISLALCFVLMFGNSMLLTSYYASSLVIIWGLLAMKPYFLKINVSELSLWVIQGCFWLFGTVILKYLTSKIFGIADDAHIGNLLTSKFFSYKDFDTLLYTCAAEFDFMEKETPLRYTKTLLLPVVLVVFIVIIRKVISDMWVVLTKQQTHIRKHQFDHGELVYHALQLLAYTVLGVLIMRLKLFLTPHMCVMASLICSRQLFGWLFCKVHPGAVVFAVLAAMSIQGSANLQTQWNIVGEFSNLPQEELIEWIKYSTKPDAVFAGAMPTMASVKLSALRPVVNHPHYEDAGLRARTKIVYSMYSRKAAEEVKRELIKLQVNYYILEESWCIRRSKPGCSMPEIWDVEDPANAGKPPLCNLLVKESKPHFTTVFQNSVYKVLEVIEE</sequence>
<dbReference type="PANTHER" id="PTHR31488:SF5">
    <property type="entry name" value="C-MANNOSYLTRANSFERASE DPY19L1-RELATED"/>
    <property type="match status" value="1"/>
</dbReference>
<dbReference type="GO" id="GO:0018103">
    <property type="term" value="P:protein C-linked glycosylation"/>
    <property type="evidence" value="ECO:0007669"/>
    <property type="project" value="Ensembl"/>
</dbReference>
<dbReference type="OrthoDB" id="6019623at2759"/>
<dbReference type="VGNC" id="VGNC:28192">
    <property type="gene designation" value="DPY19L1"/>
</dbReference>
<evidence type="ECO:0000256" key="3">
    <source>
        <dbReference type="ARBA" id="ARBA00022676"/>
    </source>
</evidence>
<evidence type="ECO:0000313" key="11">
    <source>
        <dbReference type="Proteomes" id="UP000009136"/>
    </source>
</evidence>
<dbReference type="GeneTree" id="ENSGT00530000063023"/>
<evidence type="ECO:0000313" key="10">
    <source>
        <dbReference type="Ensembl" id="ENSBTAP00000007607.7"/>
    </source>
</evidence>
<feature type="region of interest" description="Disordered" evidence="8">
    <location>
        <begin position="1"/>
        <end position="72"/>
    </location>
</feature>
<comment type="similarity">
    <text evidence="2">Belongs to the dpy-19 family.</text>
</comment>
<accession>F1N3H6</accession>
<feature type="transmembrane region" description="Helical" evidence="9">
    <location>
        <begin position="517"/>
        <end position="534"/>
    </location>
</feature>
<keyword evidence="5 9" id="KW-0812">Transmembrane</keyword>
<evidence type="ECO:0000256" key="6">
    <source>
        <dbReference type="ARBA" id="ARBA00022989"/>
    </source>
</evidence>
<feature type="compositionally biased region" description="Basic residues" evidence="8">
    <location>
        <begin position="47"/>
        <end position="57"/>
    </location>
</feature>
<dbReference type="PANTHER" id="PTHR31488">
    <property type="entry name" value="DPY-19-LIKE 1, LIKE (H. SAPIENS)"/>
    <property type="match status" value="1"/>
</dbReference>